<dbReference type="GO" id="GO:0009845">
    <property type="term" value="P:seed germination"/>
    <property type="evidence" value="ECO:0007669"/>
    <property type="project" value="UniProtKB-ARBA"/>
</dbReference>
<dbReference type="GO" id="GO:1990904">
    <property type="term" value="C:ribonucleoprotein complex"/>
    <property type="evidence" value="ECO:0007669"/>
    <property type="project" value="UniProtKB-KW"/>
</dbReference>
<dbReference type="GO" id="GO:0043022">
    <property type="term" value="F:ribosome binding"/>
    <property type="evidence" value="ECO:0007669"/>
    <property type="project" value="InterPro"/>
</dbReference>
<evidence type="ECO:0000313" key="7">
    <source>
        <dbReference type="EMBL" id="KAK6913584.1"/>
    </source>
</evidence>
<dbReference type="GO" id="GO:0009967">
    <property type="term" value="P:positive regulation of signal transduction"/>
    <property type="evidence" value="ECO:0007669"/>
    <property type="project" value="UniProtKB-ARBA"/>
</dbReference>
<evidence type="ECO:0000256" key="4">
    <source>
        <dbReference type="ARBA" id="ARBA00022980"/>
    </source>
</evidence>
<dbReference type="InterPro" id="IPR020472">
    <property type="entry name" value="WD40_PAC1"/>
</dbReference>
<feature type="repeat" description="WD" evidence="6">
    <location>
        <begin position="304"/>
        <end position="336"/>
    </location>
</feature>
<keyword evidence="8" id="KW-1185">Reference proteome</keyword>
<dbReference type="SMART" id="SM00320">
    <property type="entry name" value="WD40"/>
    <property type="match status" value="7"/>
</dbReference>
<dbReference type="PANTHER" id="PTHR19868">
    <property type="entry name" value="RECEPTOR FOR ACTIVATED PROTEIN KINASE C RACK1"/>
    <property type="match status" value="1"/>
</dbReference>
<dbReference type="GO" id="GO:0045182">
    <property type="term" value="F:translation regulator activity"/>
    <property type="evidence" value="ECO:0007669"/>
    <property type="project" value="InterPro"/>
</dbReference>
<dbReference type="GO" id="GO:0005840">
    <property type="term" value="C:ribosome"/>
    <property type="evidence" value="ECO:0007669"/>
    <property type="project" value="UniProtKB-KW"/>
</dbReference>
<evidence type="ECO:0000256" key="5">
    <source>
        <dbReference type="ARBA" id="ARBA00023274"/>
    </source>
</evidence>
<accession>A0AAN8UGG5</accession>
<feature type="repeat" description="WD" evidence="6">
    <location>
        <begin position="19"/>
        <end position="61"/>
    </location>
</feature>
<reference evidence="7 8" key="1">
    <citation type="submission" date="2023-12" db="EMBL/GenBank/DDBJ databases">
        <title>A high-quality genome assembly for Dillenia turbinata (Dilleniales).</title>
        <authorList>
            <person name="Chanderbali A."/>
        </authorList>
    </citation>
    <scope>NUCLEOTIDE SEQUENCE [LARGE SCALE GENOMIC DNA]</scope>
    <source>
        <strain evidence="7">LSX21</strain>
        <tissue evidence="7">Leaf</tissue>
    </source>
</reference>
<dbReference type="InterPro" id="IPR019775">
    <property type="entry name" value="WD40_repeat_CS"/>
</dbReference>
<dbReference type="Gene3D" id="2.130.10.10">
    <property type="entry name" value="YVTN repeat-like/Quinoprotein amine dehydrogenase"/>
    <property type="match status" value="1"/>
</dbReference>
<dbReference type="GO" id="GO:0071215">
    <property type="term" value="P:cellular response to abscisic acid stimulus"/>
    <property type="evidence" value="ECO:0007669"/>
    <property type="project" value="UniProtKB-ARBA"/>
</dbReference>
<dbReference type="PROSITE" id="PS50294">
    <property type="entry name" value="WD_REPEATS_REGION"/>
    <property type="match status" value="5"/>
</dbReference>
<dbReference type="Proteomes" id="UP001370490">
    <property type="component" value="Unassembled WGS sequence"/>
</dbReference>
<evidence type="ECO:0000256" key="6">
    <source>
        <dbReference type="PROSITE-ProRule" id="PRU00221"/>
    </source>
</evidence>
<evidence type="ECO:0000313" key="8">
    <source>
        <dbReference type="Proteomes" id="UP001370490"/>
    </source>
</evidence>
<dbReference type="AlphaFoldDB" id="A0AAN8UGG5"/>
<dbReference type="FunFam" id="2.130.10.10:FF:000018">
    <property type="entry name" value="Receptor for activated C kinase 1"/>
    <property type="match status" value="1"/>
</dbReference>
<evidence type="ECO:0000256" key="2">
    <source>
        <dbReference type="ARBA" id="ARBA00022574"/>
    </source>
</evidence>
<dbReference type="PRINTS" id="PR00320">
    <property type="entry name" value="GPROTEINBRPT"/>
</dbReference>
<keyword evidence="2 6" id="KW-0853">WD repeat</keyword>
<comment type="caution">
    <text evidence="7">The sequence shown here is derived from an EMBL/GenBank/DDBJ whole genome shotgun (WGS) entry which is preliminary data.</text>
</comment>
<dbReference type="PROSITE" id="PS00678">
    <property type="entry name" value="WD_REPEATS_1"/>
    <property type="match status" value="3"/>
</dbReference>
<protein>
    <submittedName>
        <fullName evidence="7">WD40 repeat</fullName>
    </submittedName>
</protein>
<gene>
    <name evidence="7" type="ORF">RJ641_023185</name>
</gene>
<feature type="repeat" description="WD" evidence="6">
    <location>
        <begin position="109"/>
        <end position="141"/>
    </location>
</feature>
<feature type="repeat" description="WD" evidence="6">
    <location>
        <begin position="153"/>
        <end position="196"/>
    </location>
</feature>
<feature type="repeat" description="WD" evidence="6">
    <location>
        <begin position="197"/>
        <end position="238"/>
    </location>
</feature>
<organism evidence="7 8">
    <name type="scientific">Dillenia turbinata</name>
    <dbReference type="NCBI Taxonomy" id="194707"/>
    <lineage>
        <taxon>Eukaryota</taxon>
        <taxon>Viridiplantae</taxon>
        <taxon>Streptophyta</taxon>
        <taxon>Embryophyta</taxon>
        <taxon>Tracheophyta</taxon>
        <taxon>Spermatophyta</taxon>
        <taxon>Magnoliopsida</taxon>
        <taxon>eudicotyledons</taxon>
        <taxon>Gunneridae</taxon>
        <taxon>Pentapetalae</taxon>
        <taxon>Dilleniales</taxon>
        <taxon>Dilleniaceae</taxon>
        <taxon>Dillenia</taxon>
    </lineage>
</organism>
<dbReference type="InterPro" id="IPR001680">
    <property type="entry name" value="WD40_rpt"/>
</dbReference>
<dbReference type="GO" id="GO:0005078">
    <property type="term" value="F:MAP-kinase scaffold activity"/>
    <property type="evidence" value="ECO:0007669"/>
    <property type="project" value="UniProtKB-ARBA"/>
</dbReference>
<dbReference type="SUPFAM" id="SSF50978">
    <property type="entry name" value="WD40 repeat-like"/>
    <property type="match status" value="1"/>
</dbReference>
<evidence type="ECO:0000256" key="1">
    <source>
        <dbReference type="ARBA" id="ARBA00007253"/>
    </source>
</evidence>
<keyword evidence="4" id="KW-0689">Ribosomal protein</keyword>
<dbReference type="PROSITE" id="PS50082">
    <property type="entry name" value="WD_REPEATS_2"/>
    <property type="match status" value="6"/>
</dbReference>
<comment type="similarity">
    <text evidence="1">Belongs to the WD repeat G protein beta family. Ribosomal protein RACK1 subfamily.</text>
</comment>
<evidence type="ECO:0000256" key="3">
    <source>
        <dbReference type="ARBA" id="ARBA00022737"/>
    </source>
</evidence>
<keyword evidence="5" id="KW-0687">Ribonucleoprotein</keyword>
<keyword evidence="3" id="KW-0677">Repeat</keyword>
<feature type="repeat" description="WD" evidence="6">
    <location>
        <begin position="67"/>
        <end position="108"/>
    </location>
</feature>
<dbReference type="Pfam" id="PF00400">
    <property type="entry name" value="WD40"/>
    <property type="match status" value="7"/>
</dbReference>
<sequence length="336" mass="37057">MAMAMPQTTKETLLFRGVMIGHTDMVTAIATPIDNADMIVSSSRDKSVMVWHLSKDETNFGVPRRRLTGHSHFVQDVVLSSDGQFALSGSWDGELRLWDLNTGTSARRFVGHTKDVLSVAFSIDNRQIVSASRDRTIRLWNTLGECKYTIQDSDAHTNWVSCVRFSPNTYQPMIVSGSWDRTVKVWNLSNCKLRNTLTGHSGYVNTVAVSPDGSLCASGGKDGVTLLWDLAEGKRLYSLDAGSIIHALCFSPNRYWLCAATQDSVKIWDLESKSIVEDLKPNESTNLPTGGTTSSSSKKVVYCTSLNWSADGSTLFCGYTDGVIRVWVVSLARSTY</sequence>
<dbReference type="InterPro" id="IPR045223">
    <property type="entry name" value="RACK1-like"/>
</dbReference>
<name>A0AAN8UGG5_9MAGN</name>
<dbReference type="InterPro" id="IPR015943">
    <property type="entry name" value="WD40/YVTN_repeat-like_dom_sf"/>
</dbReference>
<proteinExistence type="inferred from homology"/>
<dbReference type="EMBL" id="JBAMMX010000027">
    <property type="protein sequence ID" value="KAK6913584.1"/>
    <property type="molecule type" value="Genomic_DNA"/>
</dbReference>
<dbReference type="CDD" id="cd00200">
    <property type="entry name" value="WD40"/>
    <property type="match status" value="1"/>
</dbReference>
<dbReference type="InterPro" id="IPR036322">
    <property type="entry name" value="WD40_repeat_dom_sf"/>
</dbReference>